<evidence type="ECO:0000256" key="4">
    <source>
        <dbReference type="ARBA" id="ARBA00006331"/>
    </source>
</evidence>
<reference evidence="18" key="2">
    <citation type="submission" date="2025-08" db="UniProtKB">
        <authorList>
            <consortium name="Ensembl"/>
        </authorList>
    </citation>
    <scope>IDENTIFICATION</scope>
</reference>
<evidence type="ECO:0000256" key="5">
    <source>
        <dbReference type="ARBA" id="ARBA00022553"/>
    </source>
</evidence>
<dbReference type="SUPFAM" id="SSF56204">
    <property type="entry name" value="Hect, E3 ligase catalytic domain"/>
    <property type="match status" value="1"/>
</dbReference>
<dbReference type="InterPro" id="IPR011989">
    <property type="entry name" value="ARM-like"/>
</dbReference>
<evidence type="ECO:0000256" key="2">
    <source>
        <dbReference type="ARBA" id="ARBA00004642"/>
    </source>
</evidence>
<evidence type="ECO:0000256" key="12">
    <source>
        <dbReference type="PROSITE-ProRule" id="PRU00104"/>
    </source>
</evidence>
<dbReference type="InterPro" id="IPR018123">
    <property type="entry name" value="WWE-dom_subgr"/>
</dbReference>
<comment type="subcellular location">
    <subcellularLocation>
        <location evidence="2 13">Nucleus</location>
        <location evidence="2 13">Nucleoplasm</location>
    </subcellularLocation>
</comment>
<sequence length="2016" mass="222992">MSNRPNSNPGGSLRRSQRNTAAAQPQDHTVAGRSSLTLSVASFVLQDDPEAAGTSEQERPGHQSKSEGTRGLKRSEAPDQISTFGPTPAKKPKSLPPPRDNTSETKKGPAKSKKRSLASEPPASSGRGQNKKSGATGASPIQKRKKSDSLPGLSSTAGSLPNRTEGRTAKPTKLASKSAASAKAGCSNVTDSSSSASTSSSSSTTGTNSATTQGARVKQGKDQTKARRSRSASSPSPRRSTREKEQAKSASSSKFEWAARFNPKVNLPKPKLSLPGSSKTETSKPGPSGLQAKLASLRKSTKKRSESPPAELPSFRRSTRQKTTGSCASTSRRGSGLGKRGAADARRQEKMADSDNNQDGANSSAARTDEASQGASASSSVAGAVGMTTSGESESDDSEMGRLQALLEARGLPPHLFGPLGPRMSQLFHRTIGSGASSKAQQLLQGLQATGDESQQLQAAIEMCQLLVMGNEETLGGFPVKSVVPALITLLQMEHNFDIMNHASRALTYMMEALPRSSAVVVDAIPVFLEKLQVIQFIDVAEQALTALEMLSRRHSKAILQAGGLADCLLYLEFFSINAQRNALAIAANCCQSITPDEFHFVADSLPLLTQRLTHQDKKSVESTCLCFARLVDNFQHEENLLQEVASRDLLTNIQQLLVVTPPVLSSGMFIMVVRMFSLMCSNCPCLAVQLMKQNIAETLRFLLCGVSNGSCQEQIELVPRSPQELYELTSLICELMPCLPREGIFAVDVMLKKGSAQTTEGAIWQWRDDRGLWHPYNRIDSRIIETAHQNGEDEISLSTLGRVYTIDFNSMQQINEDTGTARGIQRKPNPLANPNTGSHQEVRREDARAQLMKEDPELAKCFIKTLFGVLYEVYSSSAGPAVRHKCLRAILRIIYFADAELLKDVLRNHAVSSHIASMLSSQDLKIVVGSLQMAEILMQKLPDVFSVYFRREGVMHQVKNLAESESFLVTSPPKACPSGTASLCTTTISTASTTSANNATPDLGSPSFQHSMDDSLDLSPQGRLSDVLKRKRLPKRGPRRPKYSPPRDDDKVDNQAKSPTSTQSPKSSFLASLNPKTWGKLGAQTNNANSEPSRTAGVSGLARAPPKDSISNNRDKIKAWIKEQASKFVERYFNSENVDGSNPALNVLQRLCTATEQLNLQVDGGLECLVEISSIVSESDVSSFEIQHSGLVKQLLIYLTSNTDRDLLSRDVRLKRFLHVFAGCPVPGMEPLGRLDPAENGPYLALVHKMNSCLSQMEQFPVKVHDFPSGNGNGSRGSQALKFFNTHQLKCQLQRHPDCTNVKQWKGGPVKIDPLALVQAIERYLVVRGYGRIREEDEDSDDDGSDDEIDESLAAQFLNSGSVRHRLQFYIGDHLLPYNMTVYQAVRQYSLQAEEERESTDDEANPLGRAGIWTKTHTIWYKPVREDEDGSKDAVGGKRGRAQTAPTKTSPRNAKKQDELWHDGVCPSVINPLETYLTSEPPETITFDDPSLEVNLLLRVLHSISRYWFYLYDNAVCKEIIPTSEFINSKLTAKANRQLQDPLVIMTGNIPTWLIELGKTCPFFFPFDTRQMLFYVTAFDRDRAMQRLLDTNPEINQSDSQDSRVAPRLDRKKRTINRDELLKQAESVMQDLGSSRAMLEIQYENEVGTGLGPTLEFYALVSQELQRADLGLWRGEEVTLANPKGSQEGTKYMFSSRGLFAVPFGRTTKPAHIAKIKMKFRFLGKLMAKAIMDFRLLDLPLGLPFYKWMLRHETSISSHDLVNIDPSVAKSIQHLEDIIRQKKRLEQDRSQTRETLQQALESLNMNGCSVEDLGLDFTLPGFPNIELKKGGKDVPVTIYNLEEYLRLVVYWTLNEGVSRQFESFREGFESVFPLHHLQYFYPEELDQLLCGSKSETWDVKTLMECCRPDHGYTHDSRAVRFLFEVLSSFDAEQQRLFLQFVTGSPRLPVGGFRSLNPPLTIVRKTFESTENPDDFLPSVMTCVNYLKLPDYSSIEIMREKLLIAAREGQQSFHLS</sequence>
<evidence type="ECO:0000256" key="11">
    <source>
        <dbReference type="ARBA" id="ARBA00023242"/>
    </source>
</evidence>
<dbReference type="Gene3D" id="3.30.720.50">
    <property type="match status" value="1"/>
</dbReference>
<dbReference type="Gene3D" id="1.25.10.10">
    <property type="entry name" value="Leucine-rich Repeat Variant"/>
    <property type="match status" value="1"/>
</dbReference>
<dbReference type="GO" id="GO:0008270">
    <property type="term" value="F:zinc ion binding"/>
    <property type="evidence" value="ECO:0007669"/>
    <property type="project" value="InterPro"/>
</dbReference>
<dbReference type="GO" id="GO:0000209">
    <property type="term" value="P:protein polyubiquitination"/>
    <property type="evidence" value="ECO:0007669"/>
    <property type="project" value="TreeGrafter"/>
</dbReference>
<dbReference type="InterPro" id="IPR035983">
    <property type="entry name" value="Hect_E3_ubiquitin_ligase"/>
</dbReference>
<reference evidence="18" key="3">
    <citation type="submission" date="2025-09" db="UniProtKB">
        <authorList>
            <consortium name="Ensembl"/>
        </authorList>
    </citation>
    <scope>IDENTIFICATION</scope>
</reference>
<keyword evidence="9" id="KW-0007">Acetylation</keyword>
<evidence type="ECO:0000259" key="17">
    <source>
        <dbReference type="PROSITE" id="PS50918"/>
    </source>
</evidence>
<dbReference type="PROSITE" id="PS50918">
    <property type="entry name" value="WWE"/>
    <property type="match status" value="1"/>
</dbReference>
<dbReference type="PANTHER" id="PTHR45670">
    <property type="entry name" value="E3 UBIQUITIN-PROTEIN LIGASE TRIP12"/>
    <property type="match status" value="1"/>
</dbReference>
<reference evidence="18" key="1">
    <citation type="submission" date="2021-04" db="EMBL/GenBank/DDBJ databases">
        <authorList>
            <consortium name="Wellcome Sanger Institute Data Sharing"/>
        </authorList>
    </citation>
    <scope>NUCLEOTIDE SEQUENCE [LARGE SCALE GENOMIC DNA]</scope>
</reference>
<feature type="compositionally biased region" description="Low complexity" evidence="15">
    <location>
        <begin position="1058"/>
        <end position="1069"/>
    </location>
</feature>
<dbReference type="Proteomes" id="UP000265040">
    <property type="component" value="Chromosome 13"/>
</dbReference>
<dbReference type="InterPro" id="IPR000569">
    <property type="entry name" value="HECT_dom"/>
</dbReference>
<feature type="compositionally biased region" description="Low complexity" evidence="15">
    <location>
        <begin position="371"/>
        <end position="392"/>
    </location>
</feature>
<dbReference type="SUPFAM" id="SSF117839">
    <property type="entry name" value="WWE domain"/>
    <property type="match status" value="1"/>
</dbReference>
<keyword evidence="7" id="KW-0227">DNA damage</keyword>
<evidence type="ECO:0000256" key="6">
    <source>
        <dbReference type="ARBA" id="ARBA00022679"/>
    </source>
</evidence>
<name>A0A3Q1IV38_ANATE</name>
<dbReference type="FunFam" id="3.30.2410.10:FF:000005">
    <property type="entry name" value="E3 ubiquitin-protein ligase TRIP12 isoform X1"/>
    <property type="match status" value="1"/>
</dbReference>
<keyword evidence="14" id="KW-0175">Coiled coil</keyword>
<dbReference type="Gene3D" id="3.30.2410.10">
    <property type="entry name" value="Hect, E3 ligase catalytic domain"/>
    <property type="match status" value="1"/>
</dbReference>
<dbReference type="InterPro" id="IPR057948">
    <property type="entry name" value="TPR_TRIP12_N"/>
</dbReference>
<feature type="region of interest" description="Disordered" evidence="15">
    <location>
        <begin position="1"/>
        <end position="399"/>
    </location>
</feature>
<dbReference type="GeneTree" id="ENSGT00940000156517"/>
<dbReference type="GO" id="GO:0016607">
    <property type="term" value="C:nuclear speck"/>
    <property type="evidence" value="ECO:0007669"/>
    <property type="project" value="TreeGrafter"/>
</dbReference>
<keyword evidence="11 13" id="KW-0539">Nucleus</keyword>
<feature type="compositionally biased region" description="Basic residues" evidence="15">
    <location>
        <begin position="1030"/>
        <end position="1043"/>
    </location>
</feature>
<dbReference type="FunFam" id="3.90.1750.10:FF:000006">
    <property type="entry name" value="E3 ubiquitin-protein ligase TRIP12 isoform X1"/>
    <property type="match status" value="1"/>
</dbReference>
<feature type="compositionally biased region" description="Polar residues" evidence="15">
    <location>
        <begin position="354"/>
        <end position="366"/>
    </location>
</feature>
<dbReference type="FunFam" id="1.25.10.10:FF:000018">
    <property type="entry name" value="E3 ubiquitin-protein ligase TRIP12 isoform X3"/>
    <property type="match status" value="1"/>
</dbReference>
<evidence type="ECO:0000256" key="15">
    <source>
        <dbReference type="SAM" id="MobiDB-lite"/>
    </source>
</evidence>
<dbReference type="SMART" id="SM00678">
    <property type="entry name" value="WWE"/>
    <property type="match status" value="1"/>
</dbReference>
<dbReference type="OMA" id="AEPLSQF"/>
<gene>
    <name evidence="18" type="primary">TRIP12</name>
</gene>
<dbReference type="Gene3D" id="3.90.1750.10">
    <property type="entry name" value="Hect, E3 ligase catalytic domains"/>
    <property type="match status" value="1"/>
</dbReference>
<dbReference type="Pfam" id="PF02825">
    <property type="entry name" value="WWE"/>
    <property type="match status" value="1"/>
</dbReference>
<dbReference type="InterPro" id="IPR045322">
    <property type="entry name" value="HECTD1/TRIP12-like"/>
</dbReference>
<dbReference type="Pfam" id="PF25579">
    <property type="entry name" value="TPR_TRIP12_N"/>
    <property type="match status" value="1"/>
</dbReference>
<feature type="region of interest" description="Disordered" evidence="15">
    <location>
        <begin position="822"/>
        <end position="843"/>
    </location>
</feature>
<protein>
    <recommendedName>
        <fullName evidence="13">E3 ubiquitin-protein ligase</fullName>
        <ecNumber evidence="13">2.3.2.26</ecNumber>
    </recommendedName>
</protein>
<dbReference type="STRING" id="64144.ENSATEP00000007571"/>
<feature type="active site" description="Glycyl thioester intermediate" evidence="12">
    <location>
        <position position="1983"/>
    </location>
</feature>
<dbReference type="SUPFAM" id="SSF48371">
    <property type="entry name" value="ARM repeat"/>
    <property type="match status" value="1"/>
</dbReference>
<dbReference type="InterPro" id="IPR037197">
    <property type="entry name" value="WWE_dom_sf"/>
</dbReference>
<dbReference type="Ensembl" id="ENSATET00000007698.3">
    <property type="protein sequence ID" value="ENSATEP00000007571.1"/>
    <property type="gene ID" value="ENSATEG00000005186.3"/>
</dbReference>
<accession>A0A3Q1IV38</accession>
<dbReference type="CDD" id="cd00078">
    <property type="entry name" value="HECTc"/>
    <property type="match status" value="1"/>
</dbReference>
<evidence type="ECO:0000256" key="7">
    <source>
        <dbReference type="ARBA" id="ARBA00022763"/>
    </source>
</evidence>
<dbReference type="PROSITE" id="PS50237">
    <property type="entry name" value="HECT"/>
    <property type="match status" value="1"/>
</dbReference>
<evidence type="ECO:0000256" key="9">
    <source>
        <dbReference type="ARBA" id="ARBA00022990"/>
    </source>
</evidence>
<comment type="pathway">
    <text evidence="3 13">Protein modification; protein ubiquitination.</text>
</comment>
<feature type="compositionally biased region" description="Low complexity" evidence="15">
    <location>
        <begin position="169"/>
        <end position="212"/>
    </location>
</feature>
<evidence type="ECO:0000313" key="19">
    <source>
        <dbReference type="Proteomes" id="UP000265040"/>
    </source>
</evidence>
<keyword evidence="10" id="KW-0234">DNA repair</keyword>
<dbReference type="RefSeq" id="XP_026224065.1">
    <property type="nucleotide sequence ID" value="XM_026368280.1"/>
</dbReference>
<evidence type="ECO:0000256" key="3">
    <source>
        <dbReference type="ARBA" id="ARBA00004906"/>
    </source>
</evidence>
<evidence type="ECO:0000256" key="1">
    <source>
        <dbReference type="ARBA" id="ARBA00000885"/>
    </source>
</evidence>
<proteinExistence type="inferred from homology"/>
<dbReference type="InterPro" id="IPR004170">
    <property type="entry name" value="WWE_dom"/>
</dbReference>
<feature type="compositionally biased region" description="Basic and acidic residues" evidence="15">
    <location>
        <begin position="341"/>
        <end position="353"/>
    </location>
</feature>
<comment type="catalytic activity">
    <reaction evidence="1 13">
        <text>S-ubiquitinyl-[E2 ubiquitin-conjugating enzyme]-L-cysteine + [acceptor protein]-L-lysine = [E2 ubiquitin-conjugating enzyme]-L-cysteine + N(6)-ubiquitinyl-[acceptor protein]-L-lysine.</text>
        <dbReference type="EC" id="2.3.2.26"/>
    </reaction>
</comment>
<evidence type="ECO:0000259" key="16">
    <source>
        <dbReference type="PROSITE" id="PS50237"/>
    </source>
</evidence>
<comment type="function">
    <text evidence="13">E3 ubiquitin-protein ligase involved in ubiquitin fusion degradation (UFD) pathway and regulation of DNA repair. Part of the ubiquitin fusion degradation (UFD) pathway, a process that mediates ubiquitination of protein at their N-terminus, regardless of the presence of lysine residues in target proteins.</text>
</comment>
<dbReference type="SMART" id="SM00119">
    <property type="entry name" value="HECTc"/>
    <property type="match status" value="1"/>
</dbReference>
<dbReference type="GeneID" id="113167538"/>
<evidence type="ECO:0000313" key="18">
    <source>
        <dbReference type="Ensembl" id="ENSATEP00000007571.1"/>
    </source>
</evidence>
<dbReference type="GO" id="GO:0043161">
    <property type="term" value="P:proteasome-mediated ubiquitin-dependent protein catabolic process"/>
    <property type="evidence" value="ECO:0007669"/>
    <property type="project" value="TreeGrafter"/>
</dbReference>
<evidence type="ECO:0000256" key="10">
    <source>
        <dbReference type="ARBA" id="ARBA00023204"/>
    </source>
</evidence>
<feature type="compositionally biased region" description="Polar residues" evidence="15">
    <location>
        <begin position="1"/>
        <end position="10"/>
    </location>
</feature>
<dbReference type="FunFam" id="3.30.720.50:FF:000001">
    <property type="entry name" value="E3 ubiquitin-protein ligase TRIP12 isoform X1"/>
    <property type="match status" value="1"/>
</dbReference>
<feature type="coiled-coil region" evidence="14">
    <location>
        <begin position="1769"/>
        <end position="1803"/>
    </location>
</feature>
<feature type="compositionally biased region" description="Polar residues" evidence="15">
    <location>
        <begin position="18"/>
        <end position="40"/>
    </location>
</feature>
<feature type="compositionally biased region" description="Polar residues" evidence="15">
    <location>
        <begin position="152"/>
        <end position="162"/>
    </location>
</feature>
<feature type="compositionally biased region" description="Basic and acidic residues" evidence="15">
    <location>
        <begin position="56"/>
        <end position="77"/>
    </location>
</feature>
<feature type="compositionally biased region" description="Polar residues" evidence="15">
    <location>
        <begin position="321"/>
        <end position="333"/>
    </location>
</feature>
<dbReference type="GO" id="GO:0061630">
    <property type="term" value="F:ubiquitin protein ligase activity"/>
    <property type="evidence" value="ECO:0007669"/>
    <property type="project" value="UniProtKB-UniRule"/>
</dbReference>
<dbReference type="Gene3D" id="3.30.2160.10">
    <property type="entry name" value="Hect, E3 ligase catalytic domain"/>
    <property type="match status" value="1"/>
</dbReference>
<dbReference type="EC" id="2.3.2.26" evidence="13"/>
<dbReference type="GO" id="GO:0006281">
    <property type="term" value="P:DNA repair"/>
    <property type="evidence" value="ECO:0007669"/>
    <property type="project" value="UniProtKB-KW"/>
</dbReference>
<evidence type="ECO:0000256" key="8">
    <source>
        <dbReference type="ARBA" id="ARBA00022786"/>
    </source>
</evidence>
<dbReference type="Pfam" id="PF00632">
    <property type="entry name" value="HECT"/>
    <property type="match status" value="1"/>
</dbReference>
<feature type="region of interest" description="Disordered" evidence="15">
    <location>
        <begin position="1427"/>
        <end position="1458"/>
    </location>
</feature>
<keyword evidence="6 13" id="KW-0808">Transferase</keyword>
<dbReference type="UniPathway" id="UPA00143"/>
<keyword evidence="5" id="KW-0597">Phosphoprotein</keyword>
<feature type="domain" description="WWE" evidence="17">
    <location>
        <begin position="751"/>
        <end position="827"/>
    </location>
</feature>
<dbReference type="PANTHER" id="PTHR45670:SF13">
    <property type="entry name" value="E3 UBIQUITIN-PROTEIN LIGASE TRIP12"/>
    <property type="match status" value="1"/>
</dbReference>
<feature type="domain" description="HECT" evidence="16">
    <location>
        <begin position="1619"/>
        <end position="2016"/>
    </location>
</feature>
<feature type="compositionally biased region" description="Basic and acidic residues" evidence="15">
    <location>
        <begin position="1046"/>
        <end position="1055"/>
    </location>
</feature>
<feature type="region of interest" description="Disordered" evidence="15">
    <location>
        <begin position="994"/>
        <end position="1113"/>
    </location>
</feature>
<evidence type="ECO:0000256" key="14">
    <source>
        <dbReference type="SAM" id="Coils"/>
    </source>
</evidence>
<comment type="similarity">
    <text evidence="4 13">Belongs to the UPL family. K-HECT subfamily.</text>
</comment>
<keyword evidence="19" id="KW-1185">Reference proteome</keyword>
<evidence type="ECO:0000256" key="13">
    <source>
        <dbReference type="RuleBase" id="RU369009"/>
    </source>
</evidence>
<dbReference type="FunFam" id="3.30.2160.10:FF:000013">
    <property type="entry name" value="E3 ubiquitin-protein ligase TRIP12 isoform X1"/>
    <property type="match status" value="1"/>
</dbReference>
<keyword evidence="8 12" id="KW-0833">Ubl conjugation pathway</keyword>
<dbReference type="InterPro" id="IPR016024">
    <property type="entry name" value="ARM-type_fold"/>
</dbReference>
<organism evidence="18 19">
    <name type="scientific">Anabas testudineus</name>
    <name type="common">Climbing perch</name>
    <name type="synonym">Anthias testudineus</name>
    <dbReference type="NCBI Taxonomy" id="64144"/>
    <lineage>
        <taxon>Eukaryota</taxon>
        <taxon>Metazoa</taxon>
        <taxon>Chordata</taxon>
        <taxon>Craniata</taxon>
        <taxon>Vertebrata</taxon>
        <taxon>Euteleostomi</taxon>
        <taxon>Actinopterygii</taxon>
        <taxon>Neopterygii</taxon>
        <taxon>Teleostei</taxon>
        <taxon>Neoteleostei</taxon>
        <taxon>Acanthomorphata</taxon>
        <taxon>Anabantaria</taxon>
        <taxon>Anabantiformes</taxon>
        <taxon>Anabantoidei</taxon>
        <taxon>Anabantidae</taxon>
        <taxon>Anabas</taxon>
    </lineage>
</organism>
<feature type="compositionally biased region" description="Polar residues" evidence="15">
    <location>
        <begin position="275"/>
        <end position="285"/>
    </location>
</feature>
<feature type="compositionally biased region" description="Polar residues" evidence="15">
    <location>
        <begin position="1084"/>
        <end position="1094"/>
    </location>
</feature>